<gene>
    <name evidence="12" type="ORF">C3L33_07830</name>
</gene>
<dbReference type="InterPro" id="IPR001107">
    <property type="entry name" value="Band_7"/>
</dbReference>
<comment type="subcellular location">
    <subcellularLocation>
        <location evidence="9">Cell membrane</location>
        <topology evidence="9">Lipid-anchor</topology>
    </subcellularLocation>
    <subcellularLocation>
        <location evidence="9">Membrane</location>
        <location evidence="9">Caveola</location>
    </subcellularLocation>
    <subcellularLocation>
        <location evidence="1">Nucleus</location>
    </subcellularLocation>
</comment>
<evidence type="ECO:0000256" key="7">
    <source>
        <dbReference type="ARBA" id="ARBA00023163"/>
    </source>
</evidence>
<dbReference type="SUPFAM" id="SSF117892">
    <property type="entry name" value="Band 7/SPFH domain"/>
    <property type="match status" value="1"/>
</dbReference>
<dbReference type="Pfam" id="PF01145">
    <property type="entry name" value="Band_7"/>
    <property type="match status" value="1"/>
</dbReference>
<feature type="compositionally biased region" description="Basic and acidic residues" evidence="10">
    <location>
        <begin position="569"/>
        <end position="579"/>
    </location>
</feature>
<keyword evidence="6 9" id="KW-0472">Membrane</keyword>
<dbReference type="InterPro" id="IPR015300">
    <property type="entry name" value="DNA-bd_pseudobarrel_sf"/>
</dbReference>
<feature type="region of interest" description="Disordered" evidence="10">
    <location>
        <begin position="525"/>
        <end position="617"/>
    </location>
</feature>
<evidence type="ECO:0000256" key="1">
    <source>
        <dbReference type="ARBA" id="ARBA00004123"/>
    </source>
</evidence>
<dbReference type="Pfam" id="PF03754">
    <property type="entry name" value="At2g31720-like"/>
    <property type="match status" value="1"/>
</dbReference>
<organism evidence="12 13">
    <name type="scientific">Rhododendron williamsianum</name>
    <dbReference type="NCBI Taxonomy" id="262921"/>
    <lineage>
        <taxon>Eukaryota</taxon>
        <taxon>Viridiplantae</taxon>
        <taxon>Streptophyta</taxon>
        <taxon>Embryophyta</taxon>
        <taxon>Tracheophyta</taxon>
        <taxon>Spermatophyta</taxon>
        <taxon>Magnoliopsida</taxon>
        <taxon>eudicotyledons</taxon>
        <taxon>Gunneridae</taxon>
        <taxon>Pentapetalae</taxon>
        <taxon>asterids</taxon>
        <taxon>Ericales</taxon>
        <taxon>Ericaceae</taxon>
        <taxon>Ericoideae</taxon>
        <taxon>Rhodoreae</taxon>
        <taxon>Rhododendron</taxon>
    </lineage>
</organism>
<evidence type="ECO:0000256" key="5">
    <source>
        <dbReference type="ARBA" id="ARBA00023125"/>
    </source>
</evidence>
<protein>
    <recommendedName>
        <fullName evidence="9">Flotillin-like</fullName>
    </recommendedName>
</protein>
<feature type="region of interest" description="Disordered" evidence="10">
    <location>
        <begin position="664"/>
        <end position="691"/>
    </location>
</feature>
<name>A0A6A4LHZ6_9ERIC</name>
<dbReference type="GO" id="GO:0005901">
    <property type="term" value="C:caveola"/>
    <property type="evidence" value="ECO:0007669"/>
    <property type="project" value="UniProtKB-SubCell"/>
</dbReference>
<evidence type="ECO:0000256" key="3">
    <source>
        <dbReference type="ARBA" id="ARBA00022475"/>
    </source>
</evidence>
<evidence type="ECO:0000313" key="12">
    <source>
        <dbReference type="EMBL" id="KAE9460266.1"/>
    </source>
</evidence>
<evidence type="ECO:0000259" key="11">
    <source>
        <dbReference type="Pfam" id="PF01145"/>
    </source>
</evidence>
<dbReference type="GO" id="GO:0003677">
    <property type="term" value="F:DNA binding"/>
    <property type="evidence" value="ECO:0007669"/>
    <property type="project" value="UniProtKB-KW"/>
</dbReference>
<evidence type="ECO:0000256" key="6">
    <source>
        <dbReference type="ARBA" id="ARBA00023136"/>
    </source>
</evidence>
<feature type="region of interest" description="Disordered" evidence="10">
    <location>
        <begin position="835"/>
        <end position="871"/>
    </location>
</feature>
<keyword evidence="5" id="KW-0238">DNA-binding</keyword>
<dbReference type="PANTHER" id="PTHR13806:SF31">
    <property type="entry name" value="FLOTILLIN-LIKE PROTEIN 1-RELATED"/>
    <property type="match status" value="1"/>
</dbReference>
<evidence type="ECO:0000256" key="4">
    <source>
        <dbReference type="ARBA" id="ARBA00023015"/>
    </source>
</evidence>
<proteinExistence type="inferred from homology"/>
<reference evidence="12 13" key="1">
    <citation type="journal article" date="2019" name="Genome Biol. Evol.">
        <title>The Rhododendron genome and chromosomal organization provide insight into shared whole-genome duplications across the heath family (Ericaceae).</title>
        <authorList>
            <person name="Soza V.L."/>
            <person name="Lindsley D."/>
            <person name="Waalkes A."/>
            <person name="Ramage E."/>
            <person name="Patwardhan R.P."/>
            <person name="Burton J.N."/>
            <person name="Adey A."/>
            <person name="Kumar A."/>
            <person name="Qiu R."/>
            <person name="Shendure J."/>
            <person name="Hall B."/>
        </authorList>
    </citation>
    <scope>NUCLEOTIDE SEQUENCE [LARGE SCALE GENOMIC DNA]</scope>
    <source>
        <strain evidence="12">RSF 1966-606</strain>
    </source>
</reference>
<dbReference type="AlphaFoldDB" id="A0A6A4LHZ6"/>
<dbReference type="Proteomes" id="UP000428333">
    <property type="component" value="Linkage Group LG05"/>
</dbReference>
<comment type="caution">
    <text evidence="12">The sequence shown here is derived from an EMBL/GenBank/DDBJ whole genome shotgun (WGS) entry which is preliminary data.</text>
</comment>
<feature type="non-terminal residue" evidence="12">
    <location>
        <position position="1"/>
    </location>
</feature>
<dbReference type="Gene3D" id="2.40.330.10">
    <property type="entry name" value="DNA-binding pseudobarrel domain"/>
    <property type="match status" value="1"/>
</dbReference>
<feature type="domain" description="Band 7" evidence="11">
    <location>
        <begin position="7"/>
        <end position="85"/>
    </location>
</feature>
<dbReference type="EMBL" id="QEFC01001138">
    <property type="protein sequence ID" value="KAE9460266.1"/>
    <property type="molecule type" value="Genomic_DNA"/>
</dbReference>
<dbReference type="GO" id="GO:0005634">
    <property type="term" value="C:nucleus"/>
    <property type="evidence" value="ECO:0007669"/>
    <property type="project" value="UniProtKB-SubCell"/>
</dbReference>
<dbReference type="Gene3D" id="3.30.479.30">
    <property type="entry name" value="Band 7 domain"/>
    <property type="match status" value="1"/>
</dbReference>
<feature type="compositionally biased region" description="Basic and acidic residues" evidence="10">
    <location>
        <begin position="433"/>
        <end position="446"/>
    </location>
</feature>
<evidence type="ECO:0000256" key="10">
    <source>
        <dbReference type="SAM" id="MobiDB-lite"/>
    </source>
</evidence>
<keyword evidence="8" id="KW-0539">Nucleus</keyword>
<dbReference type="InterPro" id="IPR005508">
    <property type="entry name" value="At2g31720-like"/>
</dbReference>
<sequence length="871" mass="96621">MIDMTGETRVLAASMTMEEVFRGTKEFKLEVFTKVQLELNQFGLLIYNANVKQLVDVPGHEYFSYLGQKTQMEAANQAKVDVAEARMKGEIGSKLREGQTLQNAAKIDADTKIIATQRQREGKKEEIRVKTEVKVFENHREAEVAEANAELAKKKAGWTKEAQVAEVEANKAVALRDAELQREVERMNALTRTEKLKAEFLSKASVEYETKVQEANWEFYSKQKAAEALLYEKEKEAQAQKAIAEATFYARKQVADGELYAKQKEAEGLVSLAQAQGTYIRTLLDALGGNYGALRDYLMINGGMFQEIAKINAEAVRGLQPKISVWTNGSGGGDAADGGAMNEVAGVYKMLPPLFTTIQEQTGMLPPPKNKKMDNTNSLTADDFEGIQPKPNCFEFDNLVAVAFVALAKSRGMPKTEVIRKLQRSKNPAVVVDNERHRGERNKPLDDQPSLPNPSSFINIRKRKRSPMRGNVKPPPSTVPSILIPIDKETKVEALMMLERHECFSVDAEVKKTQTAPLEKRIRSDIGCSNGENTRLTKKPEVGEDCGPVPHPDLSIPSSKSPEEVVDEERERGERDKYLYDQPSLPNPSSFIDIPKRKRSSMRENVKPPPSTVPSILIPIDKEPKIEALMMIEREQEFFGVDVKGKKTQRPCLRKRIRSDIGCSKGEKARPMKKKKKRDCGPLPPPDLPQNFRDKIQALNGCELKLVIQKLLSISDVNSKKYRMSIPIGEIRNEFLRSEEKAMFDSGKEKGKIKGIEVELIEPSCERVTTLSLRKWWMDKGNGKTNPIYNLANKNWNDKVVLGNGLGKKTVVQLWAFRVEGKLQFALVKVEGAGGGDGGEVGGHGGDVGGGESGIGSSSGGSGRGEADTTS</sequence>
<keyword evidence="3 9" id="KW-1003">Cell membrane</keyword>
<keyword evidence="4" id="KW-0805">Transcription regulation</keyword>
<dbReference type="PANTHER" id="PTHR13806">
    <property type="entry name" value="FLOTILLIN-RELATED"/>
    <property type="match status" value="1"/>
</dbReference>
<comment type="similarity">
    <text evidence="2 9">Belongs to the band 7/mec-2 family. Flotillin subfamily.</text>
</comment>
<keyword evidence="13" id="KW-1185">Reference proteome</keyword>
<feature type="compositionally biased region" description="Gly residues" evidence="10">
    <location>
        <begin position="835"/>
        <end position="864"/>
    </location>
</feature>
<keyword evidence="7" id="KW-0804">Transcription</keyword>
<dbReference type="InterPro" id="IPR036013">
    <property type="entry name" value="Band_7/SPFH_dom_sf"/>
</dbReference>
<evidence type="ECO:0000256" key="2">
    <source>
        <dbReference type="ARBA" id="ARBA00007161"/>
    </source>
</evidence>
<dbReference type="InterPro" id="IPR027705">
    <property type="entry name" value="Flotillin_fam"/>
</dbReference>
<evidence type="ECO:0000256" key="9">
    <source>
        <dbReference type="RuleBase" id="RU366054"/>
    </source>
</evidence>
<evidence type="ECO:0000256" key="8">
    <source>
        <dbReference type="ARBA" id="ARBA00023242"/>
    </source>
</evidence>
<evidence type="ECO:0000313" key="13">
    <source>
        <dbReference type="Proteomes" id="UP000428333"/>
    </source>
</evidence>
<dbReference type="OrthoDB" id="1090008at2759"/>
<feature type="region of interest" description="Disordered" evidence="10">
    <location>
        <begin position="416"/>
        <end position="482"/>
    </location>
</feature>
<accession>A0A6A4LHZ6</accession>